<dbReference type="PANTHER" id="PTHR21100">
    <property type="entry name" value="PREFOLDIN SUBUNIT 4"/>
    <property type="match status" value="1"/>
</dbReference>
<keyword evidence="2" id="KW-0143">Chaperone</keyword>
<feature type="compositionally biased region" description="Polar residues" evidence="4">
    <location>
        <begin position="117"/>
        <end position="128"/>
    </location>
</feature>
<feature type="compositionally biased region" description="Polar residues" evidence="4">
    <location>
        <begin position="314"/>
        <end position="336"/>
    </location>
</feature>
<evidence type="ECO:0000313" key="6">
    <source>
        <dbReference type="EMBL" id="KAK2139899.1"/>
    </source>
</evidence>
<feature type="transmembrane region" description="Helical" evidence="5">
    <location>
        <begin position="15"/>
        <end position="34"/>
    </location>
</feature>
<keyword evidence="7" id="KW-1185">Reference proteome</keyword>
<feature type="region of interest" description="Disordered" evidence="4">
    <location>
        <begin position="107"/>
        <end position="142"/>
    </location>
</feature>
<evidence type="ECO:0000256" key="3">
    <source>
        <dbReference type="SAM" id="Coils"/>
    </source>
</evidence>
<dbReference type="GO" id="GO:0051082">
    <property type="term" value="F:unfolded protein binding"/>
    <property type="evidence" value="ECO:0007669"/>
    <property type="project" value="InterPro"/>
</dbReference>
<reference evidence="6" key="1">
    <citation type="journal article" date="2023" name="Mol. Biol. Evol.">
        <title>Third-Generation Sequencing Reveals the Adaptive Role of the Epigenome in Three Deep-Sea Polychaetes.</title>
        <authorList>
            <person name="Perez M."/>
            <person name="Aroh O."/>
            <person name="Sun Y."/>
            <person name="Lan Y."/>
            <person name="Juniper S.K."/>
            <person name="Young C.R."/>
            <person name="Angers B."/>
            <person name="Qian P.Y."/>
        </authorList>
    </citation>
    <scope>NUCLEOTIDE SEQUENCE</scope>
    <source>
        <strain evidence="6">P08H-3</strain>
    </source>
</reference>
<dbReference type="InterPro" id="IPR016661">
    <property type="entry name" value="PFDN4"/>
</dbReference>
<dbReference type="GO" id="GO:0005737">
    <property type="term" value="C:cytoplasm"/>
    <property type="evidence" value="ECO:0007669"/>
    <property type="project" value="TreeGrafter"/>
</dbReference>
<proteinExistence type="inferred from homology"/>
<keyword evidence="3" id="KW-0175">Coiled coil</keyword>
<feature type="coiled-coil region" evidence="3">
    <location>
        <begin position="439"/>
        <end position="473"/>
    </location>
</feature>
<dbReference type="GO" id="GO:0016272">
    <property type="term" value="C:prefoldin complex"/>
    <property type="evidence" value="ECO:0007669"/>
    <property type="project" value="InterPro"/>
</dbReference>
<evidence type="ECO:0000313" key="7">
    <source>
        <dbReference type="Proteomes" id="UP001208570"/>
    </source>
</evidence>
<dbReference type="Proteomes" id="UP001208570">
    <property type="component" value="Unassembled WGS sequence"/>
</dbReference>
<dbReference type="InterPro" id="IPR002777">
    <property type="entry name" value="PFD_beta-like"/>
</dbReference>
<dbReference type="Pfam" id="PF01920">
    <property type="entry name" value="Prefoldin_2"/>
    <property type="match status" value="1"/>
</dbReference>
<organism evidence="6 7">
    <name type="scientific">Paralvinella palmiformis</name>
    <dbReference type="NCBI Taxonomy" id="53620"/>
    <lineage>
        <taxon>Eukaryota</taxon>
        <taxon>Metazoa</taxon>
        <taxon>Spiralia</taxon>
        <taxon>Lophotrochozoa</taxon>
        <taxon>Annelida</taxon>
        <taxon>Polychaeta</taxon>
        <taxon>Sedentaria</taxon>
        <taxon>Canalipalpata</taxon>
        <taxon>Terebellida</taxon>
        <taxon>Terebelliformia</taxon>
        <taxon>Alvinellidae</taxon>
        <taxon>Paralvinella</taxon>
    </lineage>
</organism>
<dbReference type="PANTHER" id="PTHR21100:SF9">
    <property type="entry name" value="PREFOLDIN SUBUNIT 4"/>
    <property type="match status" value="1"/>
</dbReference>
<comment type="similarity">
    <text evidence="1">Belongs to the prefoldin subunit beta family.</text>
</comment>
<gene>
    <name evidence="6" type="ORF">LSH36_1567g00017</name>
</gene>
<sequence length="489" mass="54087">MGCLYPVSWSFTVEGLVLFLLTTLVYVIIVCVVFHQTSRLRPVWPLQQLRKNAICAISACVPNEHHIASRHPPPVPDGRASSQRITLTTNKPLDDVIRFSFSMLAHDDEETDDSRSQPDSSVNVSRSGLNEEVTVDTSPGVPGCQIAVDGSYQTADEEESLSGKGETVDNHVCDVSCTPDDGNEVCGQGPGVGSHNLDMFLASSERASRAKRSKDSRCNLDWSRSRASLDVTMDGRLSEGSVGLQYLAAKNRLGPLSAQPSAPSNTELIGHFDRNRIVEGMTFQPPWRRTRQSAHRTLRDDSYASSTDEARTRPSGSRSSVFGNDPSMTNFYSPSRSGDDKTHRLALHHSTLPRQVGGRGPYWRVGTNLMKRVAVILAVVTWFTLPQIAFVFSIPHLELDVASCLYPFVNVVHRSSFLAVPHVYSIGEVFVHCEQTNASSMLEATKELLQKEIKKMEVRSEEHKSVLSELKVQLYAKFGNNINLEAEDD</sequence>
<evidence type="ECO:0000256" key="4">
    <source>
        <dbReference type="SAM" id="MobiDB-lite"/>
    </source>
</evidence>
<dbReference type="AlphaFoldDB" id="A0AAD9MR25"/>
<keyword evidence="5" id="KW-0812">Transmembrane</keyword>
<name>A0AAD9MR25_9ANNE</name>
<evidence type="ECO:0000256" key="5">
    <source>
        <dbReference type="SAM" id="Phobius"/>
    </source>
</evidence>
<protein>
    <submittedName>
        <fullName evidence="6">Uncharacterized protein</fullName>
    </submittedName>
</protein>
<dbReference type="GO" id="GO:0006457">
    <property type="term" value="P:protein folding"/>
    <property type="evidence" value="ECO:0007669"/>
    <property type="project" value="InterPro"/>
</dbReference>
<feature type="transmembrane region" description="Helical" evidence="5">
    <location>
        <begin position="373"/>
        <end position="394"/>
    </location>
</feature>
<comment type="caution">
    <text evidence="6">The sequence shown here is derived from an EMBL/GenBank/DDBJ whole genome shotgun (WGS) entry which is preliminary data.</text>
</comment>
<keyword evidence="5" id="KW-1133">Transmembrane helix</keyword>
<accession>A0AAD9MR25</accession>
<feature type="compositionally biased region" description="Basic and acidic residues" evidence="4">
    <location>
        <begin position="297"/>
        <end position="312"/>
    </location>
</feature>
<feature type="region of interest" description="Disordered" evidence="4">
    <location>
        <begin position="283"/>
        <end position="342"/>
    </location>
</feature>
<dbReference type="EMBL" id="JAODUP010001566">
    <property type="protein sequence ID" value="KAK2139899.1"/>
    <property type="molecule type" value="Genomic_DNA"/>
</dbReference>
<evidence type="ECO:0000256" key="1">
    <source>
        <dbReference type="ARBA" id="ARBA00008045"/>
    </source>
</evidence>
<keyword evidence="5" id="KW-0472">Membrane</keyword>
<evidence type="ECO:0000256" key="2">
    <source>
        <dbReference type="ARBA" id="ARBA00023186"/>
    </source>
</evidence>